<reference evidence="3" key="1">
    <citation type="submission" date="2022-11" db="UniProtKB">
        <authorList>
            <consortium name="EnsemblMetazoa"/>
        </authorList>
    </citation>
    <scope>IDENTIFICATION</scope>
</reference>
<dbReference type="PANTHER" id="PTHR23011">
    <property type="entry name" value="CYCLIC NUCLEOTIDE-BINDING DOMAIN CONTAINING PROTEIN"/>
    <property type="match status" value="1"/>
</dbReference>
<dbReference type="OrthoDB" id="166212at2759"/>
<dbReference type="InterPro" id="IPR018490">
    <property type="entry name" value="cNMP-bd_dom_sf"/>
</dbReference>
<protein>
    <recommendedName>
        <fullName evidence="2">Cyclic nucleotide-binding domain-containing protein</fullName>
    </recommendedName>
</protein>
<feature type="region of interest" description="Disordered" evidence="1">
    <location>
        <begin position="125"/>
        <end position="174"/>
    </location>
</feature>
<feature type="domain" description="Cyclic nucleotide-binding" evidence="2">
    <location>
        <begin position="299"/>
        <end position="394"/>
    </location>
</feature>
<dbReference type="Gene3D" id="2.60.120.10">
    <property type="entry name" value="Jelly Rolls"/>
    <property type="match status" value="1"/>
</dbReference>
<keyword evidence="4" id="KW-1185">Reference proteome</keyword>
<name>A0A914AYS6_PATMI</name>
<dbReference type="GeneID" id="119738141"/>
<dbReference type="Pfam" id="PF00027">
    <property type="entry name" value="cNMP_binding"/>
    <property type="match status" value="1"/>
</dbReference>
<accession>A0A914AYS6</accession>
<dbReference type="SMART" id="SM00100">
    <property type="entry name" value="cNMP"/>
    <property type="match status" value="1"/>
</dbReference>
<evidence type="ECO:0000259" key="2">
    <source>
        <dbReference type="PROSITE" id="PS50042"/>
    </source>
</evidence>
<dbReference type="AlphaFoldDB" id="A0A914AYS6"/>
<dbReference type="PROSITE" id="PS50042">
    <property type="entry name" value="CNMP_BINDING_3"/>
    <property type="match status" value="1"/>
</dbReference>
<dbReference type="InterPro" id="IPR014710">
    <property type="entry name" value="RmlC-like_jellyroll"/>
</dbReference>
<sequence>MASLTVPEVASNLKQQHPNSSLASTDSGLDLERFQPGSRRNSMLASLRLLAANSTVSERFESRRRGSLDATRRRRSDPIPGINEAEGLGTAHHQHQRARRGSLSVLDAGDAATFEKRTRKRKNLSVPDILEERTEESAMQTSLGIRNARRASSHSGRAGSIPDGGSRGSQTHHAGLETKGGFLAAGNLTSTFRTRLQQARKIRRKKLLLKFKSYSRLVIFIIRLCKNHFLSVDDSGRSHRGQYFKDGEEDELLFDVRYFRAHKEAGISTECKKILSLPSHQRTDKEEYRALIALRNFPTFAEFPLGMQQEIVKVGWYEKYQAQRVILRQGHRPLNFYFIMTGSVMVRVLEEGSDNPRTVVYLNRGETFGELGLVNRERRKSTVISRERVELLCIGDAVSQPIFLSCTITHKTNELLKSLPPLNGSVYSWSDPVG</sequence>
<dbReference type="CDD" id="cd00038">
    <property type="entry name" value="CAP_ED"/>
    <property type="match status" value="1"/>
</dbReference>
<dbReference type="OMA" id="SCTITHK"/>
<dbReference type="InterPro" id="IPR000595">
    <property type="entry name" value="cNMP-bd_dom"/>
</dbReference>
<dbReference type="Proteomes" id="UP000887568">
    <property type="component" value="Unplaced"/>
</dbReference>
<dbReference type="EnsemblMetazoa" id="XM_038212885.1">
    <property type="protein sequence ID" value="XP_038068813.1"/>
    <property type="gene ID" value="LOC119738141"/>
</dbReference>
<organism evidence="3 4">
    <name type="scientific">Patiria miniata</name>
    <name type="common">Bat star</name>
    <name type="synonym">Asterina miniata</name>
    <dbReference type="NCBI Taxonomy" id="46514"/>
    <lineage>
        <taxon>Eukaryota</taxon>
        <taxon>Metazoa</taxon>
        <taxon>Echinodermata</taxon>
        <taxon>Eleutherozoa</taxon>
        <taxon>Asterozoa</taxon>
        <taxon>Asteroidea</taxon>
        <taxon>Valvatacea</taxon>
        <taxon>Valvatida</taxon>
        <taxon>Asterinidae</taxon>
        <taxon>Patiria</taxon>
    </lineage>
</organism>
<evidence type="ECO:0000256" key="1">
    <source>
        <dbReference type="SAM" id="MobiDB-lite"/>
    </source>
</evidence>
<dbReference type="SUPFAM" id="SSF51206">
    <property type="entry name" value="cAMP-binding domain-like"/>
    <property type="match status" value="1"/>
</dbReference>
<feature type="region of interest" description="Disordered" evidence="1">
    <location>
        <begin position="1"/>
        <end position="35"/>
    </location>
</feature>
<feature type="region of interest" description="Disordered" evidence="1">
    <location>
        <begin position="55"/>
        <end position="104"/>
    </location>
</feature>
<evidence type="ECO:0000313" key="4">
    <source>
        <dbReference type="Proteomes" id="UP000887568"/>
    </source>
</evidence>
<dbReference type="RefSeq" id="XP_038068813.1">
    <property type="nucleotide sequence ID" value="XM_038212885.1"/>
</dbReference>
<proteinExistence type="predicted"/>
<dbReference type="PANTHER" id="PTHR23011:SF28">
    <property type="entry name" value="CYCLIC NUCLEOTIDE-BINDING DOMAIN CONTAINING PROTEIN"/>
    <property type="match status" value="1"/>
</dbReference>
<feature type="compositionally biased region" description="Polar residues" evidence="1">
    <location>
        <begin position="12"/>
        <end position="27"/>
    </location>
</feature>
<evidence type="ECO:0000313" key="3">
    <source>
        <dbReference type="EnsemblMetazoa" id="XP_038068813.1"/>
    </source>
</evidence>
<feature type="compositionally biased region" description="Basic and acidic residues" evidence="1">
    <location>
        <begin position="58"/>
        <end position="71"/>
    </location>
</feature>